<organism evidence="5 6">
    <name type="scientific">Gossypium laxum</name>
    <dbReference type="NCBI Taxonomy" id="34288"/>
    <lineage>
        <taxon>Eukaryota</taxon>
        <taxon>Viridiplantae</taxon>
        <taxon>Streptophyta</taxon>
        <taxon>Embryophyta</taxon>
        <taxon>Tracheophyta</taxon>
        <taxon>Spermatophyta</taxon>
        <taxon>Magnoliopsida</taxon>
        <taxon>eudicotyledons</taxon>
        <taxon>Gunneridae</taxon>
        <taxon>Pentapetalae</taxon>
        <taxon>rosids</taxon>
        <taxon>malvids</taxon>
        <taxon>Malvales</taxon>
        <taxon>Malvaceae</taxon>
        <taxon>Malvoideae</taxon>
        <taxon>Gossypium</taxon>
    </lineage>
</organism>
<dbReference type="GO" id="GO:0003735">
    <property type="term" value="F:structural constituent of ribosome"/>
    <property type="evidence" value="ECO:0007669"/>
    <property type="project" value="InterPro"/>
</dbReference>
<evidence type="ECO:0000313" key="6">
    <source>
        <dbReference type="Proteomes" id="UP000593574"/>
    </source>
</evidence>
<feature type="non-terminal residue" evidence="5">
    <location>
        <position position="1"/>
    </location>
</feature>
<dbReference type="SUPFAM" id="SSF50249">
    <property type="entry name" value="Nucleic acid-binding proteins"/>
    <property type="match status" value="1"/>
</dbReference>
<dbReference type="SMART" id="SM01383">
    <property type="entry name" value="Ribosomal_L2"/>
    <property type="match status" value="1"/>
</dbReference>
<name>A0A7J8Z4K9_9ROSI</name>
<dbReference type="SUPFAM" id="SSF64263">
    <property type="entry name" value="Prokaryotic ribosomal protein L17"/>
    <property type="match status" value="1"/>
</dbReference>
<proteinExistence type="inferred from homology"/>
<protein>
    <recommendedName>
        <fullName evidence="4">Large ribosomal subunit protein uL2 RNA-binding domain-containing protein</fullName>
    </recommendedName>
</protein>
<accession>A0A7J8Z4K9</accession>
<dbReference type="PANTHER" id="PTHR13691">
    <property type="entry name" value="RIBOSOMAL PROTEIN L2"/>
    <property type="match status" value="1"/>
</dbReference>
<dbReference type="EMBL" id="JABEZV010000002">
    <property type="protein sequence ID" value="MBA0706520.1"/>
    <property type="molecule type" value="Genomic_DNA"/>
</dbReference>
<dbReference type="InterPro" id="IPR022666">
    <property type="entry name" value="Ribosomal_uL2_RNA-bd_dom"/>
</dbReference>
<dbReference type="InterPro" id="IPR002171">
    <property type="entry name" value="Ribosomal_uL2"/>
</dbReference>
<evidence type="ECO:0000256" key="3">
    <source>
        <dbReference type="ARBA" id="ARBA00023274"/>
    </source>
</evidence>
<dbReference type="GO" id="GO:0003723">
    <property type="term" value="F:RNA binding"/>
    <property type="evidence" value="ECO:0007669"/>
    <property type="project" value="TreeGrafter"/>
</dbReference>
<comment type="caution">
    <text evidence="5">The sequence shown here is derived from an EMBL/GenBank/DDBJ whole genome shotgun (WGS) entry which is preliminary data.</text>
</comment>
<evidence type="ECO:0000259" key="4">
    <source>
        <dbReference type="SMART" id="SM01383"/>
    </source>
</evidence>
<dbReference type="SUPFAM" id="SSF50104">
    <property type="entry name" value="Translation proteins SH3-like domain"/>
    <property type="match status" value="1"/>
</dbReference>
<dbReference type="Gene3D" id="2.40.50.140">
    <property type="entry name" value="Nucleic acid-binding proteins"/>
    <property type="match status" value="1"/>
</dbReference>
<dbReference type="Proteomes" id="UP000593574">
    <property type="component" value="Unassembled WGS sequence"/>
</dbReference>
<keyword evidence="3" id="KW-0687">Ribonucleoprotein</keyword>
<dbReference type="GO" id="GO:0002181">
    <property type="term" value="P:cytoplasmic translation"/>
    <property type="evidence" value="ECO:0007669"/>
    <property type="project" value="TreeGrafter"/>
</dbReference>
<evidence type="ECO:0000313" key="5">
    <source>
        <dbReference type="EMBL" id="MBA0706520.1"/>
    </source>
</evidence>
<dbReference type="FunFam" id="2.40.50.140:FF:000020">
    <property type="entry name" value="60S ribosomal protein L2"/>
    <property type="match status" value="1"/>
</dbReference>
<evidence type="ECO:0000256" key="2">
    <source>
        <dbReference type="ARBA" id="ARBA00022980"/>
    </source>
</evidence>
<sequence>CKGTGFVFKVHTHHRKGPARFRILDFGKQNGYLKGITTDVIHNPGRGAPLARTVFHHPFHYNKQKELFVTAERAIICNVEHHIGDRGVFTRASGDYAIVISHNPDIDTTRDRAGGYTRLLRTRIRVGDAAPMAYI</sequence>
<dbReference type="PANTHER" id="PTHR13691:SF16">
    <property type="entry name" value="LARGE RIBOSOMAL SUBUNIT PROTEIN UL2"/>
    <property type="match status" value="1"/>
</dbReference>
<feature type="non-terminal residue" evidence="5">
    <location>
        <position position="135"/>
    </location>
</feature>
<keyword evidence="6" id="KW-1185">Reference proteome</keyword>
<dbReference type="AlphaFoldDB" id="A0A7J8Z4K9"/>
<feature type="domain" description="Large ribosomal subunit protein uL2 RNA-binding" evidence="4">
    <location>
        <begin position="3"/>
        <end position="77"/>
    </location>
</feature>
<evidence type="ECO:0000256" key="1">
    <source>
        <dbReference type="ARBA" id="ARBA00005636"/>
    </source>
</evidence>
<dbReference type="InterPro" id="IPR008991">
    <property type="entry name" value="Translation_prot_SH3-like_sf"/>
</dbReference>
<dbReference type="InterPro" id="IPR012340">
    <property type="entry name" value="NA-bd_OB-fold"/>
</dbReference>
<dbReference type="Gene3D" id="3.90.1030.10">
    <property type="entry name" value="Ribosomal protein L17"/>
    <property type="match status" value="1"/>
</dbReference>
<gene>
    <name evidence="5" type="ORF">Golax_018624</name>
</gene>
<reference evidence="5 6" key="1">
    <citation type="journal article" date="2019" name="Genome Biol. Evol.">
        <title>Insights into the evolution of the New World diploid cottons (Gossypium, subgenus Houzingenia) based on genome sequencing.</title>
        <authorList>
            <person name="Grover C.E."/>
            <person name="Arick M.A. 2nd"/>
            <person name="Thrash A."/>
            <person name="Conover J.L."/>
            <person name="Sanders W.S."/>
            <person name="Peterson D.G."/>
            <person name="Frelichowski J.E."/>
            <person name="Scheffler J.A."/>
            <person name="Scheffler B.E."/>
            <person name="Wendel J.F."/>
        </authorList>
    </citation>
    <scope>NUCLEOTIDE SEQUENCE [LARGE SCALE GENOMIC DNA]</scope>
    <source>
        <strain evidence="5">4</strain>
        <tissue evidence="5">Leaf</tissue>
    </source>
</reference>
<comment type="similarity">
    <text evidence="1">Belongs to the universal ribosomal protein uL2 family.</text>
</comment>
<keyword evidence="2" id="KW-0689">Ribosomal protein</keyword>
<dbReference type="GO" id="GO:0022625">
    <property type="term" value="C:cytosolic large ribosomal subunit"/>
    <property type="evidence" value="ECO:0007669"/>
    <property type="project" value="TreeGrafter"/>
</dbReference>
<dbReference type="InterPro" id="IPR036373">
    <property type="entry name" value="Ribosomal_bL17_sf"/>
</dbReference>
<dbReference type="Pfam" id="PF00181">
    <property type="entry name" value="Ribosomal_L2_N"/>
    <property type="match status" value="1"/>
</dbReference>